<organism evidence="1 2">
    <name type="scientific">Paenibacillus flagellatus</name>
    <dbReference type="NCBI Taxonomy" id="2211139"/>
    <lineage>
        <taxon>Bacteria</taxon>
        <taxon>Bacillati</taxon>
        <taxon>Bacillota</taxon>
        <taxon>Bacilli</taxon>
        <taxon>Bacillales</taxon>
        <taxon>Paenibacillaceae</taxon>
        <taxon>Paenibacillus</taxon>
    </lineage>
</organism>
<name>A0A2V5KAJ7_9BACL</name>
<keyword evidence="2" id="KW-1185">Reference proteome</keyword>
<dbReference type="Proteomes" id="UP000247476">
    <property type="component" value="Unassembled WGS sequence"/>
</dbReference>
<evidence type="ECO:0000313" key="2">
    <source>
        <dbReference type="Proteomes" id="UP000247476"/>
    </source>
</evidence>
<dbReference type="EMBL" id="QJVJ01000002">
    <property type="protein sequence ID" value="PYI56609.1"/>
    <property type="molecule type" value="Genomic_DNA"/>
</dbReference>
<dbReference type="SUPFAM" id="SSF75005">
    <property type="entry name" value="Arabinanase/levansucrase/invertase"/>
    <property type="match status" value="1"/>
</dbReference>
<evidence type="ECO:0000313" key="1">
    <source>
        <dbReference type="EMBL" id="PYI56609.1"/>
    </source>
</evidence>
<evidence type="ECO:0008006" key="3">
    <source>
        <dbReference type="Google" id="ProtNLM"/>
    </source>
</evidence>
<sequence>MFPGPDSESFRAGRYYDRWVPNDHMILKGKDGRWHAFGITHPEPPADAYIHEGEWMSFHAVSPPGTLREHLRHGAWQDCPKLLPPSERPSEEKEFYAPFIVEKDGLYHMFYSPHQMRLAVSSDLYRWTPKGALFSQDGGMRDPNVIFCDGRYIMVYYAKPAIWARTSTDLLHWSDPVDIFRTERPGELESPVLIARDNLFYLFWCIYDGHNGPFDNRTSVYCSDDPFDFHGKEAIASLPAHAPEVFQDEAGDWYISSAEYPYRGVSIAQLSWK</sequence>
<dbReference type="Gene3D" id="2.115.10.20">
    <property type="entry name" value="Glycosyl hydrolase domain, family 43"/>
    <property type="match status" value="2"/>
</dbReference>
<comment type="caution">
    <text evidence="1">The sequence shown here is derived from an EMBL/GenBank/DDBJ whole genome shotgun (WGS) entry which is preliminary data.</text>
</comment>
<protein>
    <recommendedName>
        <fullName evidence="3">Glycosyl hydrolase family 32 N-terminal domain-containing protein</fullName>
    </recommendedName>
</protein>
<dbReference type="InterPro" id="IPR023296">
    <property type="entry name" value="Glyco_hydro_beta-prop_sf"/>
</dbReference>
<dbReference type="AlphaFoldDB" id="A0A2V5KAJ7"/>
<gene>
    <name evidence="1" type="ORF">DLM86_06480</name>
</gene>
<accession>A0A2V5KAJ7</accession>
<proteinExistence type="predicted"/>
<reference evidence="1 2" key="1">
    <citation type="submission" date="2018-05" db="EMBL/GenBank/DDBJ databases">
        <title>Paenibacillus flagellatus sp. nov., isolated from selenium mineral soil.</title>
        <authorList>
            <person name="Dai X."/>
        </authorList>
    </citation>
    <scope>NUCLEOTIDE SEQUENCE [LARGE SCALE GENOMIC DNA]</scope>
    <source>
        <strain evidence="1 2">DXL2</strain>
    </source>
</reference>